<proteinExistence type="predicted"/>
<dbReference type="EMBL" id="JAACJM010000198">
    <property type="protein sequence ID" value="KAF5338230.1"/>
    <property type="molecule type" value="Genomic_DNA"/>
</dbReference>
<comment type="caution">
    <text evidence="2">The sequence shown here is derived from an EMBL/GenBank/DDBJ whole genome shotgun (WGS) entry which is preliminary data.</text>
</comment>
<dbReference type="AlphaFoldDB" id="A0A8H5FIA7"/>
<sequence>MAAPELVQLFLTGILAYFLWGIYTMVFGTCIYILRRKTRQTNVLVHLVSTSLLFVLASVALAFSTVQICLQLGFISSGVQSEEAISKLIFREFVCSTGIEVAQLLSTVIAEMILVGGVGGAVESNCSHLSSPTDLSLLRPLEQPDSS</sequence>
<feature type="transmembrane region" description="Helical" evidence="1">
    <location>
        <begin position="6"/>
        <end position="34"/>
    </location>
</feature>
<evidence type="ECO:0000313" key="3">
    <source>
        <dbReference type="Proteomes" id="UP000559256"/>
    </source>
</evidence>
<protein>
    <submittedName>
        <fullName evidence="2">Uncharacterized protein</fullName>
    </submittedName>
</protein>
<name>A0A8H5FIA7_9AGAR</name>
<accession>A0A8H5FIA7</accession>
<reference evidence="2 3" key="1">
    <citation type="journal article" date="2020" name="ISME J.">
        <title>Uncovering the hidden diversity of litter-decomposition mechanisms in mushroom-forming fungi.</title>
        <authorList>
            <person name="Floudas D."/>
            <person name="Bentzer J."/>
            <person name="Ahren D."/>
            <person name="Johansson T."/>
            <person name="Persson P."/>
            <person name="Tunlid A."/>
        </authorList>
    </citation>
    <scope>NUCLEOTIDE SEQUENCE [LARGE SCALE GENOMIC DNA]</scope>
    <source>
        <strain evidence="2 3">CBS 291.85</strain>
    </source>
</reference>
<dbReference type="Proteomes" id="UP000559256">
    <property type="component" value="Unassembled WGS sequence"/>
</dbReference>
<keyword evidence="1" id="KW-1133">Transmembrane helix</keyword>
<evidence type="ECO:0000313" key="2">
    <source>
        <dbReference type="EMBL" id="KAF5338230.1"/>
    </source>
</evidence>
<organism evidence="2 3">
    <name type="scientific">Tetrapyrgos nigripes</name>
    <dbReference type="NCBI Taxonomy" id="182062"/>
    <lineage>
        <taxon>Eukaryota</taxon>
        <taxon>Fungi</taxon>
        <taxon>Dikarya</taxon>
        <taxon>Basidiomycota</taxon>
        <taxon>Agaricomycotina</taxon>
        <taxon>Agaricomycetes</taxon>
        <taxon>Agaricomycetidae</taxon>
        <taxon>Agaricales</taxon>
        <taxon>Marasmiineae</taxon>
        <taxon>Marasmiaceae</taxon>
        <taxon>Tetrapyrgos</taxon>
    </lineage>
</organism>
<keyword evidence="1" id="KW-0812">Transmembrane</keyword>
<keyword evidence="1" id="KW-0472">Membrane</keyword>
<feature type="transmembrane region" description="Helical" evidence="1">
    <location>
        <begin position="43"/>
        <end position="63"/>
    </location>
</feature>
<gene>
    <name evidence="2" type="ORF">D9758_012841</name>
</gene>
<evidence type="ECO:0000256" key="1">
    <source>
        <dbReference type="SAM" id="Phobius"/>
    </source>
</evidence>
<keyword evidence="3" id="KW-1185">Reference proteome</keyword>